<proteinExistence type="predicted"/>
<organism evidence="1 2">
    <name type="scientific">Eumeta variegata</name>
    <name type="common">Bagworm moth</name>
    <name type="synonym">Eumeta japonica</name>
    <dbReference type="NCBI Taxonomy" id="151549"/>
    <lineage>
        <taxon>Eukaryota</taxon>
        <taxon>Metazoa</taxon>
        <taxon>Ecdysozoa</taxon>
        <taxon>Arthropoda</taxon>
        <taxon>Hexapoda</taxon>
        <taxon>Insecta</taxon>
        <taxon>Pterygota</taxon>
        <taxon>Neoptera</taxon>
        <taxon>Endopterygota</taxon>
        <taxon>Lepidoptera</taxon>
        <taxon>Glossata</taxon>
        <taxon>Ditrysia</taxon>
        <taxon>Tineoidea</taxon>
        <taxon>Psychidae</taxon>
        <taxon>Oiketicinae</taxon>
        <taxon>Eumeta</taxon>
    </lineage>
</organism>
<comment type="caution">
    <text evidence="1">The sequence shown here is derived from an EMBL/GenBank/DDBJ whole genome shotgun (WGS) entry which is preliminary data.</text>
</comment>
<evidence type="ECO:0000313" key="2">
    <source>
        <dbReference type="Proteomes" id="UP000299102"/>
    </source>
</evidence>
<dbReference type="Proteomes" id="UP000299102">
    <property type="component" value="Unassembled WGS sequence"/>
</dbReference>
<keyword evidence="2" id="KW-1185">Reference proteome</keyword>
<protein>
    <submittedName>
        <fullName evidence="1">Uncharacterized protein</fullName>
    </submittedName>
</protein>
<accession>A0A4C1XGF1</accession>
<reference evidence="1 2" key="1">
    <citation type="journal article" date="2019" name="Commun. Biol.">
        <title>The bagworm genome reveals a unique fibroin gene that provides high tensile strength.</title>
        <authorList>
            <person name="Kono N."/>
            <person name="Nakamura H."/>
            <person name="Ohtoshi R."/>
            <person name="Tomita M."/>
            <person name="Numata K."/>
            <person name="Arakawa K."/>
        </authorList>
    </citation>
    <scope>NUCLEOTIDE SEQUENCE [LARGE SCALE GENOMIC DNA]</scope>
</reference>
<gene>
    <name evidence="1" type="ORF">EVAR_44737_1</name>
</gene>
<evidence type="ECO:0000313" key="1">
    <source>
        <dbReference type="EMBL" id="GBP62498.1"/>
    </source>
</evidence>
<name>A0A4C1XGF1_EUMVA</name>
<dbReference type="EMBL" id="BGZK01000842">
    <property type="protein sequence ID" value="GBP62498.1"/>
    <property type="molecule type" value="Genomic_DNA"/>
</dbReference>
<sequence>MERTLYSTDILCDKRVSVCPRKGHISNTEALAIQLSTRHRMLSSASKLIFELISNGNRTHVRGTENGDQMPHTPPTLSSATTLYIYIYIYIYILTDPPASLARRVRDSKTNLRNKSALLPAAGYHTCRSAGCGAARENGAVKTEKKNERLRKTRIEFMLIFEVFLFEISIYTVRPPMLTPPPPPPLRGSRRLAPSPRDTHTYSFDAPSFTSTFSCKSSALYT</sequence>
<dbReference type="AlphaFoldDB" id="A0A4C1XGF1"/>